<reference evidence="1" key="1">
    <citation type="journal article" date="2023" name="G3 (Bethesda)">
        <title>Whole genome assembly and annotation of the endangered Caribbean coral Acropora cervicornis.</title>
        <authorList>
            <person name="Selwyn J.D."/>
            <person name="Vollmer S.V."/>
        </authorList>
    </citation>
    <scope>NUCLEOTIDE SEQUENCE</scope>
    <source>
        <strain evidence="1">K2</strain>
    </source>
</reference>
<proteinExistence type="predicted"/>
<protein>
    <submittedName>
        <fullName evidence="1">Uncharacterized protein</fullName>
    </submittedName>
</protein>
<evidence type="ECO:0000313" key="2">
    <source>
        <dbReference type="Proteomes" id="UP001249851"/>
    </source>
</evidence>
<dbReference type="EMBL" id="JARQWQ010000049">
    <property type="protein sequence ID" value="KAK2557590.1"/>
    <property type="molecule type" value="Genomic_DNA"/>
</dbReference>
<sequence>MELAMHYHYTKDVAVLNRIEEPTPKYMLYNTSLLTWTAQLTLSRYVEDYRFETFETETKADRTIMDRKLIVYGQNSLPFDQLRIRYWKSQSSLEYQFSKLIIKAQNPPVLGQNTRISKSIQHKTKDIFLDQQSTNAADYIRRDFRCRVELQLRGKL</sequence>
<dbReference type="AlphaFoldDB" id="A0AAD9QB36"/>
<gene>
    <name evidence="1" type="ORF">P5673_020356</name>
</gene>
<name>A0AAD9QB36_ACRCE</name>
<comment type="caution">
    <text evidence="1">The sequence shown here is derived from an EMBL/GenBank/DDBJ whole genome shotgun (WGS) entry which is preliminary data.</text>
</comment>
<organism evidence="1 2">
    <name type="scientific">Acropora cervicornis</name>
    <name type="common">Staghorn coral</name>
    <dbReference type="NCBI Taxonomy" id="6130"/>
    <lineage>
        <taxon>Eukaryota</taxon>
        <taxon>Metazoa</taxon>
        <taxon>Cnidaria</taxon>
        <taxon>Anthozoa</taxon>
        <taxon>Hexacorallia</taxon>
        <taxon>Scleractinia</taxon>
        <taxon>Astrocoeniina</taxon>
        <taxon>Acroporidae</taxon>
        <taxon>Acropora</taxon>
    </lineage>
</organism>
<evidence type="ECO:0000313" key="1">
    <source>
        <dbReference type="EMBL" id="KAK2557590.1"/>
    </source>
</evidence>
<reference evidence="1" key="2">
    <citation type="journal article" date="2023" name="Science">
        <title>Genomic signatures of disease resistance in endangered staghorn corals.</title>
        <authorList>
            <person name="Vollmer S.V."/>
            <person name="Selwyn J.D."/>
            <person name="Despard B.A."/>
            <person name="Roesel C.L."/>
        </authorList>
    </citation>
    <scope>NUCLEOTIDE SEQUENCE</scope>
    <source>
        <strain evidence="1">K2</strain>
    </source>
</reference>
<dbReference type="Proteomes" id="UP001249851">
    <property type="component" value="Unassembled WGS sequence"/>
</dbReference>
<keyword evidence="2" id="KW-1185">Reference proteome</keyword>
<accession>A0AAD9QB36</accession>